<protein>
    <submittedName>
        <fullName evidence="1">Uncharacterized protein</fullName>
    </submittedName>
</protein>
<reference evidence="1 2" key="1">
    <citation type="journal article" date="2024" name="Nat. Commun.">
        <title>Phylogenomics reveals the evolutionary origins of lichenization in chlorophyte algae.</title>
        <authorList>
            <person name="Puginier C."/>
            <person name="Libourel C."/>
            <person name="Otte J."/>
            <person name="Skaloud P."/>
            <person name="Haon M."/>
            <person name="Grisel S."/>
            <person name="Petersen M."/>
            <person name="Berrin J.G."/>
            <person name="Delaux P.M."/>
            <person name="Dal Grande F."/>
            <person name="Keller J."/>
        </authorList>
    </citation>
    <scope>NUCLEOTIDE SEQUENCE [LARGE SCALE GENOMIC DNA]</scope>
    <source>
        <strain evidence="1 2">SAG 2523</strain>
    </source>
</reference>
<evidence type="ECO:0000313" key="2">
    <source>
        <dbReference type="Proteomes" id="UP001485043"/>
    </source>
</evidence>
<dbReference type="AlphaFoldDB" id="A0AAW1TB54"/>
<sequence>MTVAEVRAGAKPYVFGGNQRPACQACKSSNDRAQYCRYERYASPPMCPKYEQEVLAQYFVKQAMAGSQNAQGLLELTPCDFWPLIQGRSLWLIGDSITMELFHGTTCFFFELWMDFQQEPVSKEQSLIDNLMRDSGLPPSWEP</sequence>
<feature type="non-terminal residue" evidence="1">
    <location>
        <position position="143"/>
    </location>
</feature>
<dbReference type="EMBL" id="JALJOV010000204">
    <property type="protein sequence ID" value="KAK9865937.1"/>
    <property type="molecule type" value="Genomic_DNA"/>
</dbReference>
<keyword evidence="2" id="KW-1185">Reference proteome</keyword>
<dbReference type="Proteomes" id="UP001485043">
    <property type="component" value="Unassembled WGS sequence"/>
</dbReference>
<evidence type="ECO:0000313" key="1">
    <source>
        <dbReference type="EMBL" id="KAK9865937.1"/>
    </source>
</evidence>
<proteinExistence type="predicted"/>
<gene>
    <name evidence="1" type="ORF">WJX84_007496</name>
</gene>
<comment type="caution">
    <text evidence="1">The sequence shown here is derived from an EMBL/GenBank/DDBJ whole genome shotgun (WGS) entry which is preliminary data.</text>
</comment>
<accession>A0AAW1TB54</accession>
<name>A0AAW1TB54_9CHLO</name>
<organism evidence="1 2">
    <name type="scientific">Apatococcus fuscideae</name>
    <dbReference type="NCBI Taxonomy" id="2026836"/>
    <lineage>
        <taxon>Eukaryota</taxon>
        <taxon>Viridiplantae</taxon>
        <taxon>Chlorophyta</taxon>
        <taxon>core chlorophytes</taxon>
        <taxon>Trebouxiophyceae</taxon>
        <taxon>Chlorellales</taxon>
        <taxon>Chlorellaceae</taxon>
        <taxon>Apatococcus</taxon>
    </lineage>
</organism>